<dbReference type="SUPFAM" id="SSF46689">
    <property type="entry name" value="Homeodomain-like"/>
    <property type="match status" value="1"/>
</dbReference>
<name>A0A0B7NLF0_9FUNG</name>
<evidence type="ECO:0000313" key="3">
    <source>
        <dbReference type="Proteomes" id="UP000054107"/>
    </source>
</evidence>
<sequence>MSKARNNYSPKKQNNNKEGTQRVTKRGPYKKSSQEIRNLAIAYCYTDDNMSVTEAAKKLGVKRSTLSTQLNLYINEGRKSPEKKGRKRGEVVKFTDKHEEFIVDSLDMDCTQTLGMLREKLQDNFSELQEKGVSIRGYGVEERRNCPDTINARKEYINKLLEKGITYKTNCIFVDEAGFNANLIRNCVARLHASAIFKTDSPFLLNDDDDNGSNSLPENVYKNIHAFKRAMQRGTLYIPPHTYTTLNQMALDNVISSTYLLHGKPRIKSIGSELSQVALSVSTFLCPLFSAHDQVQVEFDNTSWIFKQQDANDIESLRPDIIFYHQQQEVVVEVGCGEVKKLGVSEALLNEDKMRVLEVMKRQLHLRLYHAKKEYEAVTFGILVQGTTVILLRMQMDLEKGVYMYHEEYPFALPTTYHTYAHMDIALGVISNFKDQISKSLLKVEDQDCQSIWDRYKPYVRPTVSYFEPIYHS</sequence>
<dbReference type="Proteomes" id="UP000054107">
    <property type="component" value="Unassembled WGS sequence"/>
</dbReference>
<protein>
    <recommendedName>
        <fullName evidence="4">HTH psq-type domain-containing protein</fullName>
    </recommendedName>
</protein>
<proteinExistence type="predicted"/>
<feature type="compositionally biased region" description="Polar residues" evidence="1">
    <location>
        <begin position="1"/>
        <end position="22"/>
    </location>
</feature>
<dbReference type="InterPro" id="IPR009057">
    <property type="entry name" value="Homeodomain-like_sf"/>
</dbReference>
<dbReference type="EMBL" id="LN733769">
    <property type="protein sequence ID" value="CEP18247.1"/>
    <property type="molecule type" value="Genomic_DNA"/>
</dbReference>
<dbReference type="AlphaFoldDB" id="A0A0B7NLF0"/>
<dbReference type="OrthoDB" id="2280880at2759"/>
<gene>
    <name evidence="2" type="primary">PARPA_12549.1 scaffold 45109</name>
</gene>
<evidence type="ECO:0008006" key="4">
    <source>
        <dbReference type="Google" id="ProtNLM"/>
    </source>
</evidence>
<organism evidence="2 3">
    <name type="scientific">Parasitella parasitica</name>
    <dbReference type="NCBI Taxonomy" id="35722"/>
    <lineage>
        <taxon>Eukaryota</taxon>
        <taxon>Fungi</taxon>
        <taxon>Fungi incertae sedis</taxon>
        <taxon>Mucoromycota</taxon>
        <taxon>Mucoromycotina</taxon>
        <taxon>Mucoromycetes</taxon>
        <taxon>Mucorales</taxon>
        <taxon>Mucorineae</taxon>
        <taxon>Mucoraceae</taxon>
        <taxon>Parasitella</taxon>
    </lineage>
</organism>
<evidence type="ECO:0000256" key="1">
    <source>
        <dbReference type="SAM" id="MobiDB-lite"/>
    </source>
</evidence>
<reference evidence="2 3" key="1">
    <citation type="submission" date="2014-09" db="EMBL/GenBank/DDBJ databases">
        <authorList>
            <person name="Ellenberger Sabrina"/>
        </authorList>
    </citation>
    <scope>NUCLEOTIDE SEQUENCE [LARGE SCALE GENOMIC DNA]</scope>
    <source>
        <strain evidence="2 3">CBS 412.66</strain>
    </source>
</reference>
<accession>A0A0B7NLF0</accession>
<feature type="region of interest" description="Disordered" evidence="1">
    <location>
        <begin position="1"/>
        <end position="31"/>
    </location>
</feature>
<keyword evidence="3" id="KW-1185">Reference proteome</keyword>
<evidence type="ECO:0000313" key="2">
    <source>
        <dbReference type="EMBL" id="CEP18247.1"/>
    </source>
</evidence>